<evidence type="ECO:0008006" key="3">
    <source>
        <dbReference type="Google" id="ProtNLM"/>
    </source>
</evidence>
<name>A0A9N9X2D1_PHACE</name>
<evidence type="ECO:0000313" key="1">
    <source>
        <dbReference type="EMBL" id="CAG9817789.1"/>
    </source>
</evidence>
<proteinExistence type="predicted"/>
<dbReference type="AlphaFoldDB" id="A0A9N9X2D1"/>
<dbReference type="Gene3D" id="1.10.10.60">
    <property type="entry name" value="Homeodomain-like"/>
    <property type="match status" value="1"/>
</dbReference>
<reference evidence="1" key="1">
    <citation type="submission" date="2022-01" db="EMBL/GenBank/DDBJ databases">
        <authorList>
            <person name="King R."/>
        </authorList>
    </citation>
    <scope>NUCLEOTIDE SEQUENCE</scope>
</reference>
<dbReference type="EMBL" id="OU896722">
    <property type="protein sequence ID" value="CAG9817789.1"/>
    <property type="molecule type" value="Genomic_DNA"/>
</dbReference>
<accession>A0A9N9X2D1</accession>
<reference evidence="1" key="2">
    <citation type="submission" date="2022-10" db="EMBL/GenBank/DDBJ databases">
        <authorList>
            <consortium name="ENA_rothamsted_submissions"/>
            <consortium name="culmorum"/>
            <person name="King R."/>
        </authorList>
    </citation>
    <scope>NUCLEOTIDE SEQUENCE</scope>
</reference>
<dbReference type="OrthoDB" id="10025891at2759"/>
<organism evidence="1 2">
    <name type="scientific">Phaedon cochleariae</name>
    <name type="common">Mustard beetle</name>
    <dbReference type="NCBI Taxonomy" id="80249"/>
    <lineage>
        <taxon>Eukaryota</taxon>
        <taxon>Metazoa</taxon>
        <taxon>Ecdysozoa</taxon>
        <taxon>Arthropoda</taxon>
        <taxon>Hexapoda</taxon>
        <taxon>Insecta</taxon>
        <taxon>Pterygota</taxon>
        <taxon>Neoptera</taxon>
        <taxon>Endopterygota</taxon>
        <taxon>Coleoptera</taxon>
        <taxon>Polyphaga</taxon>
        <taxon>Cucujiformia</taxon>
        <taxon>Chrysomeloidea</taxon>
        <taxon>Chrysomelidae</taxon>
        <taxon>Chrysomelinae</taxon>
        <taxon>Chrysomelini</taxon>
        <taxon>Phaedon</taxon>
    </lineage>
</organism>
<sequence>MNLLKKGRPRVLNQLRERRLIQAAKHRIGISQRKLARRFHVGKTTVFETLSRHNVLFRKRRKAPKYTDAQLGRIPRCCRALRRVHFANKLIVMDNKKYFTLANSEMKENDGFYTDDHANVPNDVRVKSEKKFEDKMLILLHAIIRESQGIGDGYGANNINFVPKVDNPPNLPQARPIEDF</sequence>
<protein>
    <recommendedName>
        <fullName evidence="3">HTH psq-type domain-containing protein</fullName>
    </recommendedName>
</protein>
<dbReference type="Proteomes" id="UP001153737">
    <property type="component" value="Chromosome 16"/>
</dbReference>
<evidence type="ECO:0000313" key="2">
    <source>
        <dbReference type="Proteomes" id="UP001153737"/>
    </source>
</evidence>
<gene>
    <name evidence="1" type="ORF">PHAECO_LOCUS5377</name>
</gene>
<keyword evidence="2" id="KW-1185">Reference proteome</keyword>